<dbReference type="OrthoDB" id="7035at10239"/>
<protein>
    <submittedName>
        <fullName evidence="1">Uncharacterized protein</fullName>
    </submittedName>
</protein>
<organism evidence="1 2">
    <name type="scientific">Escherichia phage vB_EcoS_FFH_1</name>
    <dbReference type="NCBI Taxonomy" id="1446489"/>
    <lineage>
        <taxon>Viruses</taxon>
        <taxon>Duplodnaviria</taxon>
        <taxon>Heunggongvirae</taxon>
        <taxon>Uroviricota</taxon>
        <taxon>Caudoviricetes</taxon>
        <taxon>Demerecviridae</taxon>
        <taxon>Markadamsvirinae</taxon>
        <taxon>Tequintavirus</taxon>
        <taxon>Tequintavirus FFH1</taxon>
    </lineage>
</organism>
<keyword evidence="2" id="KW-1185">Reference proteome</keyword>
<dbReference type="RefSeq" id="YP_009031667.1">
    <property type="nucleotide sequence ID" value="NC_024139.1"/>
</dbReference>
<dbReference type="GeneID" id="19487013"/>
<evidence type="ECO:0000313" key="1">
    <source>
        <dbReference type="EMBL" id="AHN83478.1"/>
    </source>
</evidence>
<name>A0A023MHL7_9CAUD</name>
<accession>A0A023MHL7</accession>
<proteinExistence type="predicted"/>
<dbReference type="EMBL" id="KJ190157">
    <property type="protein sequence ID" value="AHN83478.1"/>
    <property type="molecule type" value="Genomic_DNA"/>
</dbReference>
<sequence length="232" mass="27327">MRIISKFADVYDLQNSLFDPDRVWERKTEELLVKVTDDAEKNIVHTRQVFRDGSLSFRGDFEYFVNPLFVAGEVYWLHELYCWHPAFSFKTFNLDTMFDKMEEMGLHARSYLMDKSRGDVRETMRDLLAEAKPKAERILSELRVPIAYVKGIKKNDNDDVRNFVIQTNIRFHQSGIPWQEIESNLYRLHQVLEQYIFGVLGTGEPDMIKVSDKDRLAAHGFDTKTSFRNMAR</sequence>
<reference evidence="1 2" key="1">
    <citation type="journal article" date="2014" name="Genome Announc.">
        <title>Complete Genome Sequences of Two Escherichia coli O157:H7 Phages Effective in Limiting Contamination of Food Products.</title>
        <authorList>
            <person name="Hong Y."/>
            <person name="Pan Y."/>
            <person name="Harman N.J."/>
            <person name="Ebner P.D."/>
        </authorList>
    </citation>
    <scope>NUCLEOTIDE SEQUENCE [LARGE SCALE GENOMIC DNA]</scope>
</reference>
<dbReference type="Proteomes" id="UP000026908">
    <property type="component" value="Segment"/>
</dbReference>
<dbReference type="KEGG" id="vg:19487013"/>
<evidence type="ECO:0000313" key="2">
    <source>
        <dbReference type="Proteomes" id="UP000026908"/>
    </source>
</evidence>